<evidence type="ECO:0000313" key="3">
    <source>
        <dbReference type="Proteomes" id="UP001610563"/>
    </source>
</evidence>
<feature type="chain" id="PRO_5045399152" description="Secreted protein" evidence="1">
    <location>
        <begin position="21"/>
        <end position="116"/>
    </location>
</feature>
<feature type="signal peptide" evidence="1">
    <location>
        <begin position="1"/>
        <end position="20"/>
    </location>
</feature>
<keyword evidence="3" id="KW-1185">Reference proteome</keyword>
<name>A0ABR4GEC6_9EURO</name>
<dbReference type="EMBL" id="JBFTWV010000019">
    <property type="protein sequence ID" value="KAL2797377.1"/>
    <property type="molecule type" value="Genomic_DNA"/>
</dbReference>
<protein>
    <recommendedName>
        <fullName evidence="4">Secreted protein</fullName>
    </recommendedName>
</protein>
<accession>A0ABR4GEC6</accession>
<evidence type="ECO:0008006" key="4">
    <source>
        <dbReference type="Google" id="ProtNLM"/>
    </source>
</evidence>
<sequence length="116" mass="12426">MLCCTLYFVAIMVLFPPALTALFNSSGLPRPGNNEALRTRQAAVQLGIDGTAKASCIREGPPGEPLTTASKTSGCRFPRPRLHGFAHWQAPASWTRQILLSVAARVVDSFAGALFL</sequence>
<comment type="caution">
    <text evidence="2">The sequence shown here is derived from an EMBL/GenBank/DDBJ whole genome shotgun (WGS) entry which is preliminary data.</text>
</comment>
<proteinExistence type="predicted"/>
<reference evidence="2 3" key="1">
    <citation type="submission" date="2024-07" db="EMBL/GenBank/DDBJ databases">
        <title>Section-level genome sequencing and comparative genomics of Aspergillus sections Usti and Cavernicolus.</title>
        <authorList>
            <consortium name="Lawrence Berkeley National Laboratory"/>
            <person name="Nybo J.L."/>
            <person name="Vesth T.C."/>
            <person name="Theobald S."/>
            <person name="Frisvad J.C."/>
            <person name="Larsen T.O."/>
            <person name="Kjaerboelling I."/>
            <person name="Rothschild-Mancinelli K."/>
            <person name="Lyhne E.K."/>
            <person name="Kogle M.E."/>
            <person name="Barry K."/>
            <person name="Clum A."/>
            <person name="Na H."/>
            <person name="Ledsgaard L."/>
            <person name="Lin J."/>
            <person name="Lipzen A."/>
            <person name="Kuo A."/>
            <person name="Riley R."/>
            <person name="Mondo S."/>
            <person name="Labutti K."/>
            <person name="Haridas S."/>
            <person name="Pangalinan J."/>
            <person name="Salamov A.A."/>
            <person name="Simmons B.A."/>
            <person name="Magnuson J.K."/>
            <person name="Chen J."/>
            <person name="Drula E."/>
            <person name="Henrissat B."/>
            <person name="Wiebenga A."/>
            <person name="Lubbers R.J."/>
            <person name="Gomes A.C."/>
            <person name="Makela M.R."/>
            <person name="Stajich J."/>
            <person name="Grigoriev I.V."/>
            <person name="Mortensen U.H."/>
            <person name="De Vries R.P."/>
            <person name="Baker S.E."/>
            <person name="Andersen M.R."/>
        </authorList>
    </citation>
    <scope>NUCLEOTIDE SEQUENCE [LARGE SCALE GENOMIC DNA]</scope>
    <source>
        <strain evidence="2 3">CBS 209.92</strain>
    </source>
</reference>
<keyword evidence="1" id="KW-0732">Signal</keyword>
<evidence type="ECO:0000313" key="2">
    <source>
        <dbReference type="EMBL" id="KAL2797377.1"/>
    </source>
</evidence>
<evidence type="ECO:0000256" key="1">
    <source>
        <dbReference type="SAM" id="SignalP"/>
    </source>
</evidence>
<organism evidence="2 3">
    <name type="scientific">Aspergillus keveii</name>
    <dbReference type="NCBI Taxonomy" id="714993"/>
    <lineage>
        <taxon>Eukaryota</taxon>
        <taxon>Fungi</taxon>
        <taxon>Dikarya</taxon>
        <taxon>Ascomycota</taxon>
        <taxon>Pezizomycotina</taxon>
        <taxon>Eurotiomycetes</taxon>
        <taxon>Eurotiomycetidae</taxon>
        <taxon>Eurotiales</taxon>
        <taxon>Aspergillaceae</taxon>
        <taxon>Aspergillus</taxon>
        <taxon>Aspergillus subgen. Nidulantes</taxon>
    </lineage>
</organism>
<gene>
    <name evidence="2" type="ORF">BJX66DRAFT_297715</name>
</gene>
<dbReference type="Proteomes" id="UP001610563">
    <property type="component" value="Unassembled WGS sequence"/>
</dbReference>